<dbReference type="PANTHER" id="PTHR31727">
    <property type="entry name" value="OLEOYL-ACYL CARRIER PROTEIN THIOESTERASE 1, CHLOROPLASTIC"/>
    <property type="match status" value="1"/>
</dbReference>
<dbReference type="CDD" id="cd00586">
    <property type="entry name" value="4HBT"/>
    <property type="match status" value="1"/>
</dbReference>
<keyword evidence="11" id="KW-1185">Reference proteome</keyword>
<comment type="similarity">
    <text evidence="1">Belongs to the acyl-ACP thioesterase family.</text>
</comment>
<dbReference type="InterPro" id="IPR002864">
    <property type="entry name" value="Acyl-ACP_thioesterase_NHD"/>
</dbReference>
<evidence type="ECO:0000256" key="2">
    <source>
        <dbReference type="ARBA" id="ARBA00022516"/>
    </source>
</evidence>
<evidence type="ECO:0000259" key="8">
    <source>
        <dbReference type="Pfam" id="PF01643"/>
    </source>
</evidence>
<protein>
    <submittedName>
        <fullName evidence="10">Thioesterase</fullName>
    </submittedName>
</protein>
<dbReference type="EMBL" id="JAJNOR010000005">
    <property type="protein sequence ID" value="MCD2492797.1"/>
    <property type="molecule type" value="Genomic_DNA"/>
</dbReference>
<keyword evidence="3" id="KW-0378">Hydrolase</keyword>
<dbReference type="Pfam" id="PF01643">
    <property type="entry name" value="Acyl-ACP_TE"/>
    <property type="match status" value="1"/>
</dbReference>
<dbReference type="RefSeq" id="WP_231062682.1">
    <property type="nucleotide sequence ID" value="NZ_JAJNOR010000005.1"/>
</dbReference>
<feature type="domain" description="Acyl-ACP thioesterase-like C-terminal" evidence="9">
    <location>
        <begin position="152"/>
        <end position="205"/>
    </location>
</feature>
<evidence type="ECO:0000256" key="1">
    <source>
        <dbReference type="ARBA" id="ARBA00006500"/>
    </source>
</evidence>
<feature type="domain" description="Acyl-ACP thioesterase N-terminal hotdog" evidence="8">
    <location>
        <begin position="7"/>
        <end position="128"/>
    </location>
</feature>
<dbReference type="GO" id="GO:0000036">
    <property type="term" value="F:acyl carrier activity"/>
    <property type="evidence" value="ECO:0007669"/>
    <property type="project" value="TreeGrafter"/>
</dbReference>
<reference evidence="10 11" key="1">
    <citation type="submission" date="2021-11" db="EMBL/GenBank/DDBJ databases">
        <title>Lacrimispora sp. nov. NSJ-141 isolated from human feces.</title>
        <authorList>
            <person name="Abdugheni R."/>
        </authorList>
    </citation>
    <scope>NUCLEOTIDE SEQUENCE [LARGE SCALE GENOMIC DNA]</scope>
    <source>
        <strain evidence="10 11">NSJ-141</strain>
    </source>
</reference>
<keyword evidence="2" id="KW-0444">Lipid biosynthesis</keyword>
<sequence>MYSFDSKVRYSEVGADGRLSLCSVIHYMQDCSIFQSEMLGVGVRALQERGRAWLLSAWQVELFRRPELGETVKVGTWASGFKAMYGYRNFVILDAAGAYMVKANSIWIYMNLETGRPERVDKTLSDIYQAEKPLDMEADGRKIKIPDNLAEFPSFPVRRYQIDTNGHVNNGQYIQMAEEWLPGDNDIRKLRVEYKKAAVYGDTIIPMAGGETDSATVVLKGSEGQIYAVVQAVSRKG</sequence>
<keyword evidence="5" id="KW-0809">Transit peptide</keyword>
<evidence type="ECO:0000256" key="3">
    <source>
        <dbReference type="ARBA" id="ARBA00022801"/>
    </source>
</evidence>
<dbReference type="InterPro" id="IPR045023">
    <property type="entry name" value="FATA/B"/>
</dbReference>
<comment type="caution">
    <text evidence="10">The sequence shown here is derived from an EMBL/GenBank/DDBJ whole genome shotgun (WGS) entry which is preliminary data.</text>
</comment>
<evidence type="ECO:0000256" key="6">
    <source>
        <dbReference type="ARBA" id="ARBA00023098"/>
    </source>
</evidence>
<dbReference type="Pfam" id="PF20791">
    <property type="entry name" value="Acyl-ACP_TE_C"/>
    <property type="match status" value="1"/>
</dbReference>
<name>A0AAP2RIF0_9FIRM</name>
<keyword evidence="6" id="KW-0443">Lipid metabolism</keyword>
<evidence type="ECO:0000313" key="10">
    <source>
        <dbReference type="EMBL" id="MCD2492797.1"/>
    </source>
</evidence>
<dbReference type="SUPFAM" id="SSF54637">
    <property type="entry name" value="Thioesterase/thiol ester dehydrase-isomerase"/>
    <property type="match status" value="2"/>
</dbReference>
<keyword evidence="7" id="KW-0275">Fatty acid biosynthesis</keyword>
<dbReference type="Gene3D" id="3.10.129.10">
    <property type="entry name" value="Hotdog Thioesterase"/>
    <property type="match status" value="1"/>
</dbReference>
<keyword evidence="4" id="KW-0276">Fatty acid metabolism</keyword>
<accession>A0AAP2RIF0</accession>
<dbReference type="GO" id="GO:0016297">
    <property type="term" value="F:fatty acyl-[ACP] hydrolase activity"/>
    <property type="evidence" value="ECO:0007669"/>
    <property type="project" value="InterPro"/>
</dbReference>
<dbReference type="Proteomes" id="UP001299265">
    <property type="component" value="Unassembled WGS sequence"/>
</dbReference>
<dbReference type="AlphaFoldDB" id="A0AAP2RIF0"/>
<evidence type="ECO:0000256" key="4">
    <source>
        <dbReference type="ARBA" id="ARBA00022832"/>
    </source>
</evidence>
<proteinExistence type="inferred from homology"/>
<gene>
    <name evidence="10" type="ORF">LQE92_09160</name>
</gene>
<evidence type="ECO:0000256" key="7">
    <source>
        <dbReference type="ARBA" id="ARBA00023160"/>
    </source>
</evidence>
<dbReference type="PANTHER" id="PTHR31727:SF6">
    <property type="entry name" value="OLEOYL-ACYL CARRIER PROTEIN THIOESTERASE 1, CHLOROPLASTIC"/>
    <property type="match status" value="1"/>
</dbReference>
<evidence type="ECO:0000259" key="9">
    <source>
        <dbReference type="Pfam" id="PF20791"/>
    </source>
</evidence>
<organism evidence="10 11">
    <name type="scientific">Lientehia hominis</name>
    <dbReference type="NCBI Taxonomy" id="2897778"/>
    <lineage>
        <taxon>Bacteria</taxon>
        <taxon>Bacillati</taxon>
        <taxon>Bacillota</taxon>
        <taxon>Clostridia</taxon>
        <taxon>Lachnospirales</taxon>
        <taxon>Lachnospiraceae</taxon>
        <taxon>Lientehia</taxon>
    </lineage>
</organism>
<dbReference type="InterPro" id="IPR049427">
    <property type="entry name" value="Acyl-ACP_TE_C"/>
</dbReference>
<evidence type="ECO:0000313" key="11">
    <source>
        <dbReference type="Proteomes" id="UP001299265"/>
    </source>
</evidence>
<evidence type="ECO:0000256" key="5">
    <source>
        <dbReference type="ARBA" id="ARBA00022946"/>
    </source>
</evidence>
<dbReference type="InterPro" id="IPR029069">
    <property type="entry name" value="HotDog_dom_sf"/>
</dbReference>